<dbReference type="EC" id="2.8.2.-" evidence="9"/>
<dbReference type="Proteomes" id="UP000694865">
    <property type="component" value="Unplaced"/>
</dbReference>
<comment type="subcellular location">
    <subcellularLocation>
        <location evidence="1 9">Golgi apparatus membrane</location>
        <topology evidence="1 9">Single-pass type II membrane protein</topology>
    </subcellularLocation>
</comment>
<keyword evidence="9" id="KW-0735">Signal-anchor</keyword>
<evidence type="ECO:0000256" key="9">
    <source>
        <dbReference type="RuleBase" id="RU364020"/>
    </source>
</evidence>
<keyword evidence="10" id="KW-1185">Reference proteome</keyword>
<keyword evidence="3 9" id="KW-0808">Transferase</keyword>
<dbReference type="RefSeq" id="XP_006816179.1">
    <property type="nucleotide sequence ID" value="XM_006816116.1"/>
</dbReference>
<evidence type="ECO:0000256" key="2">
    <source>
        <dbReference type="ARBA" id="ARBA00006339"/>
    </source>
</evidence>
<name>A0ABM0M838_SACKO</name>
<evidence type="ECO:0000256" key="8">
    <source>
        <dbReference type="ARBA" id="ARBA00023180"/>
    </source>
</evidence>
<dbReference type="InterPro" id="IPR005331">
    <property type="entry name" value="Sulfotransferase"/>
</dbReference>
<keyword evidence="6 9" id="KW-0333">Golgi apparatus</keyword>
<comment type="similarity">
    <text evidence="2 9">Belongs to the sulfotransferase 2 family.</text>
</comment>
<dbReference type="Pfam" id="PF03567">
    <property type="entry name" value="Sulfotransfer_2"/>
    <property type="match status" value="1"/>
</dbReference>
<keyword evidence="8 9" id="KW-0325">Glycoprotein</keyword>
<keyword evidence="4 9" id="KW-0812">Transmembrane</keyword>
<evidence type="ECO:0000256" key="1">
    <source>
        <dbReference type="ARBA" id="ARBA00004323"/>
    </source>
</evidence>
<dbReference type="GeneID" id="102803923"/>
<feature type="transmembrane region" description="Helical" evidence="9">
    <location>
        <begin position="14"/>
        <end position="33"/>
    </location>
</feature>
<evidence type="ECO:0000256" key="6">
    <source>
        <dbReference type="ARBA" id="ARBA00023034"/>
    </source>
</evidence>
<reference evidence="11" key="1">
    <citation type="submission" date="2025-08" db="UniProtKB">
        <authorList>
            <consortium name="RefSeq"/>
        </authorList>
    </citation>
    <scope>IDENTIFICATION</scope>
    <source>
        <tissue evidence="11">Testes</tissue>
    </source>
</reference>
<sequence>MAISACLVRRRGKFLSWCSIGLLISILGITYWMHFRSGNPPVYRPFSEMETHDTSMLSGDESVTTQLARHTSTTASPADAIKEYGYRHVTLWTYNERLALLKAQCSVSSSTRLPSDVLQRLIVDDVYEFIYCVVQKVASGNWKTALSELKMHYTDEKWKPNLRDFNMGLPTLKEYSPQQIQYRLENYFKFIFVRHPLERMLSAYRDRFERNDKGRLIPQWENIHSLKSFVHYLKETVAKEREDLNIHWRPIANLCQPCEVTYDFIGHYETLDDDVNYIFSAYELSSVINFGSHPSYATGSSNRTILRKYYANLSSGDMLFLHKLYSSDFELFGYSKDSFS</sequence>
<accession>A0ABM0M838</accession>
<dbReference type="PANTHER" id="PTHR12137:SF2">
    <property type="entry name" value="CARBOHYDRATE SULFOTRANSFERASE 10"/>
    <property type="match status" value="1"/>
</dbReference>
<gene>
    <name evidence="11" type="primary">LOC102803923</name>
</gene>
<evidence type="ECO:0000256" key="7">
    <source>
        <dbReference type="ARBA" id="ARBA00023136"/>
    </source>
</evidence>
<evidence type="ECO:0000256" key="5">
    <source>
        <dbReference type="ARBA" id="ARBA00022989"/>
    </source>
</evidence>
<keyword evidence="7 9" id="KW-0472">Membrane</keyword>
<keyword evidence="9" id="KW-0119">Carbohydrate metabolism</keyword>
<organism evidence="10 11">
    <name type="scientific">Saccoglossus kowalevskii</name>
    <name type="common">Acorn worm</name>
    <dbReference type="NCBI Taxonomy" id="10224"/>
    <lineage>
        <taxon>Eukaryota</taxon>
        <taxon>Metazoa</taxon>
        <taxon>Hemichordata</taxon>
        <taxon>Enteropneusta</taxon>
        <taxon>Harrimaniidae</taxon>
        <taxon>Saccoglossus</taxon>
    </lineage>
</organism>
<dbReference type="PANTHER" id="PTHR12137">
    <property type="entry name" value="CARBOHYDRATE SULFOTRANSFERASE"/>
    <property type="match status" value="1"/>
</dbReference>
<dbReference type="InterPro" id="IPR018011">
    <property type="entry name" value="Carb_sulfotrans_8-10"/>
</dbReference>
<evidence type="ECO:0000256" key="4">
    <source>
        <dbReference type="ARBA" id="ARBA00022692"/>
    </source>
</evidence>
<proteinExistence type="inferred from homology"/>
<keyword evidence="5 9" id="KW-1133">Transmembrane helix</keyword>
<evidence type="ECO:0000313" key="11">
    <source>
        <dbReference type="RefSeq" id="XP_006816179.1"/>
    </source>
</evidence>
<evidence type="ECO:0000256" key="3">
    <source>
        <dbReference type="ARBA" id="ARBA00022679"/>
    </source>
</evidence>
<evidence type="ECO:0000313" key="10">
    <source>
        <dbReference type="Proteomes" id="UP000694865"/>
    </source>
</evidence>
<protein>
    <recommendedName>
        <fullName evidence="9">Carbohydrate sulfotransferase</fullName>
        <ecNumber evidence="9">2.8.2.-</ecNumber>
    </recommendedName>
</protein>